<feature type="region of interest" description="Disordered" evidence="1">
    <location>
        <begin position="1"/>
        <end position="48"/>
    </location>
</feature>
<protein>
    <submittedName>
        <fullName evidence="2">DUF6668 family protein</fullName>
    </submittedName>
</protein>
<keyword evidence="3" id="KW-1185">Reference proteome</keyword>
<evidence type="ECO:0000313" key="3">
    <source>
        <dbReference type="Proteomes" id="UP001596540"/>
    </source>
</evidence>
<comment type="caution">
    <text evidence="2">The sequence shown here is derived from an EMBL/GenBank/DDBJ whole genome shotgun (WGS) entry which is preliminary data.</text>
</comment>
<dbReference type="Proteomes" id="UP001596540">
    <property type="component" value="Unassembled WGS sequence"/>
</dbReference>
<dbReference type="Pfam" id="PF20373">
    <property type="entry name" value="DUF6668"/>
    <property type="match status" value="1"/>
</dbReference>
<dbReference type="InterPro" id="IPR046609">
    <property type="entry name" value="DUF6668"/>
</dbReference>
<evidence type="ECO:0000256" key="1">
    <source>
        <dbReference type="SAM" id="MobiDB-lite"/>
    </source>
</evidence>
<accession>A0ABW2KIM6</accession>
<proteinExistence type="predicted"/>
<name>A0ABW2KIM6_9ACTN</name>
<dbReference type="EMBL" id="JBHTBH010000007">
    <property type="protein sequence ID" value="MFC7329184.1"/>
    <property type="molecule type" value="Genomic_DNA"/>
</dbReference>
<reference evidence="3" key="1">
    <citation type="journal article" date="2019" name="Int. J. Syst. Evol. Microbiol.">
        <title>The Global Catalogue of Microorganisms (GCM) 10K type strain sequencing project: providing services to taxonomists for standard genome sequencing and annotation.</title>
        <authorList>
            <consortium name="The Broad Institute Genomics Platform"/>
            <consortium name="The Broad Institute Genome Sequencing Center for Infectious Disease"/>
            <person name="Wu L."/>
            <person name="Ma J."/>
        </authorList>
    </citation>
    <scope>NUCLEOTIDE SEQUENCE [LARGE SCALE GENOMIC DNA]</scope>
    <source>
        <strain evidence="3">CGMCC 4.7382</strain>
    </source>
</reference>
<evidence type="ECO:0000313" key="2">
    <source>
        <dbReference type="EMBL" id="MFC7329184.1"/>
    </source>
</evidence>
<organism evidence="2 3">
    <name type="scientific">Marinactinospora rubrisoli</name>
    <dbReference type="NCBI Taxonomy" id="2715399"/>
    <lineage>
        <taxon>Bacteria</taxon>
        <taxon>Bacillati</taxon>
        <taxon>Actinomycetota</taxon>
        <taxon>Actinomycetes</taxon>
        <taxon>Streptosporangiales</taxon>
        <taxon>Nocardiopsidaceae</taxon>
        <taxon>Marinactinospora</taxon>
    </lineage>
</organism>
<sequence length="208" mass="22164">MTEHNPWITVATPVTSEEENVGAAQEPPRVTGPQRPQSGVPVPQGGDLLPRRSVAEFDGLWWLGVHGGAGETTLSALVERSRTAQHAWPEPVSPEMASGVTMPPRLAKVILVARTHAHGLRAAQLAATEWASGAVPGVDVLGMALVADAPGRLPRSLRDMAKIVTGGVPRVWQIPWVESWRLGEQVTLESSPKAVQVMVTELAALLAR</sequence>
<gene>
    <name evidence="2" type="ORF">ACFQRF_15720</name>
</gene>
<dbReference type="RefSeq" id="WP_379871844.1">
    <property type="nucleotide sequence ID" value="NZ_JBHTBH010000007.1"/>
</dbReference>